<feature type="transmembrane region" description="Helical" evidence="21">
    <location>
        <begin position="378"/>
        <end position="398"/>
    </location>
</feature>
<evidence type="ECO:0000256" key="15">
    <source>
        <dbReference type="ARBA" id="ARBA00036179"/>
    </source>
</evidence>
<keyword evidence="5" id="KW-0762">Sugar transport</keyword>
<evidence type="ECO:0000313" key="22">
    <source>
        <dbReference type="EMBL" id="RXN21402.1"/>
    </source>
</evidence>
<evidence type="ECO:0000256" key="16">
    <source>
        <dbReference type="ARBA" id="ARBA00036206"/>
    </source>
</evidence>
<dbReference type="PROSITE" id="PS00456">
    <property type="entry name" value="NA_SOLUT_SYMP_1"/>
    <property type="match status" value="1"/>
</dbReference>
<dbReference type="GO" id="GO:0005412">
    <property type="term" value="F:D-glucose:sodium symporter activity"/>
    <property type="evidence" value="ECO:0007669"/>
    <property type="project" value="TreeGrafter"/>
</dbReference>
<evidence type="ECO:0000256" key="20">
    <source>
        <dbReference type="RuleBase" id="RU362091"/>
    </source>
</evidence>
<comment type="caution">
    <text evidence="22">The sequence shown here is derived from an EMBL/GenBank/DDBJ whole genome shotgun (WGS) entry which is preliminary data.</text>
</comment>
<feature type="transmembrane region" description="Helical" evidence="21">
    <location>
        <begin position="310"/>
        <end position="331"/>
    </location>
</feature>
<sequence length="443" mass="48694">MGEDYFGFSWVRNENRKNVTIYVNNAADISVIVIYFLVVLAVGIWAMVRTNRATVGGFFLAGRSMVWWPIGASLFASNIGSGHFVGIAGTGAAAGIAIGGFEWNALVVVIILGWLFVPIYIKAGVVTMPEYLKKRFGGQRIRIYLSVLSLFLYVFTKISADMFAGAIFINQALGLNIYLAVIILLLITALYTVTGGLAAVIYTDTLQTIIMVVGSFILMGFAFNQVGGYENLQDLYMNATPSVLGVNISEKCYTPRADSFHIFRDPIKGDLPWPGLIFGLTIQAAWYWCTDQVIVQRCLSAKNLSHVKAGCILCGYLKLLPMFLMVFPGMISRVLYTDAIACVDPAECDYHCGTSVGCTNIAYPKLVVELMPNGLRGLMLSVMLASLMSSLTSIFNSASTLFTMDIYTKIRPKAKEKELMIAGRCVCVSLCLCWILIFYLVSR</sequence>
<dbReference type="InterPro" id="IPR001734">
    <property type="entry name" value="Na/solute_symporter"/>
</dbReference>
<feature type="transmembrane region" description="Helical" evidence="21">
    <location>
        <begin position="68"/>
        <end position="97"/>
    </location>
</feature>
<keyword evidence="23" id="KW-1185">Reference proteome</keyword>
<keyword evidence="6 21" id="KW-0812">Transmembrane</keyword>
<evidence type="ECO:0000256" key="7">
    <source>
        <dbReference type="ARBA" id="ARBA00022847"/>
    </source>
</evidence>
<keyword evidence="13" id="KW-0325">Glycoprotein</keyword>
<dbReference type="InterPro" id="IPR018212">
    <property type="entry name" value="Na/solute_symporter_CS"/>
</dbReference>
<feature type="transmembrane region" description="Helical" evidence="21">
    <location>
        <begin position="419"/>
        <end position="441"/>
    </location>
</feature>
<comment type="catalytic activity">
    <reaction evidence="15">
        <text>D-glucose(out) + 2 Na(+)(out) = D-glucose(in) + 2 Na(+)(in)</text>
        <dbReference type="Rhea" id="RHEA:70495"/>
        <dbReference type="ChEBI" id="CHEBI:4167"/>
        <dbReference type="ChEBI" id="CHEBI:29101"/>
    </reaction>
    <physiologicalReaction direction="left-to-right" evidence="15">
        <dbReference type="Rhea" id="RHEA:70496"/>
    </physiologicalReaction>
</comment>
<evidence type="ECO:0000256" key="1">
    <source>
        <dbReference type="ARBA" id="ARBA00004424"/>
    </source>
</evidence>
<evidence type="ECO:0000256" key="2">
    <source>
        <dbReference type="ARBA" id="ARBA00006434"/>
    </source>
</evidence>
<evidence type="ECO:0000313" key="23">
    <source>
        <dbReference type="Proteomes" id="UP000290572"/>
    </source>
</evidence>
<evidence type="ECO:0000256" key="5">
    <source>
        <dbReference type="ARBA" id="ARBA00022597"/>
    </source>
</evidence>
<gene>
    <name evidence="22" type="ORF">ROHU_036817</name>
</gene>
<feature type="transmembrane region" description="Helical" evidence="21">
    <location>
        <begin position="175"/>
        <end position="202"/>
    </location>
</feature>
<dbReference type="STRING" id="84645.A0A498MP63"/>
<feature type="transmembrane region" description="Helical" evidence="21">
    <location>
        <begin position="103"/>
        <end position="123"/>
    </location>
</feature>
<keyword evidence="3" id="KW-0813">Transport</keyword>
<dbReference type="PROSITE" id="PS50283">
    <property type="entry name" value="NA_SOLUT_SYMP_3"/>
    <property type="match status" value="1"/>
</dbReference>
<comment type="similarity">
    <text evidence="2 20">Belongs to the sodium:solute symporter (SSF) (TC 2.A.21) family.</text>
</comment>
<evidence type="ECO:0000256" key="10">
    <source>
        <dbReference type="ARBA" id="ARBA00023065"/>
    </source>
</evidence>
<keyword evidence="8 21" id="KW-1133">Transmembrane helix</keyword>
<feature type="transmembrane region" description="Helical" evidence="21">
    <location>
        <begin position="209"/>
        <end position="227"/>
    </location>
</feature>
<dbReference type="NCBIfam" id="TIGR00813">
    <property type="entry name" value="sss"/>
    <property type="match status" value="1"/>
</dbReference>
<comment type="subcellular location">
    <subcellularLocation>
        <location evidence="1">Apical cell membrane</location>
        <topology evidence="1">Multi-pass membrane protein</topology>
    </subcellularLocation>
</comment>
<evidence type="ECO:0000256" key="17">
    <source>
        <dbReference type="ARBA" id="ARBA00040046"/>
    </source>
</evidence>
<comment type="catalytic activity">
    <reaction evidence="16">
        <text>D-galactose(out) + 2 Na(+)(out) = D-galactose(in) + 2 Na(+)(in)</text>
        <dbReference type="Rhea" id="RHEA:70499"/>
        <dbReference type="ChEBI" id="CHEBI:4139"/>
        <dbReference type="ChEBI" id="CHEBI:29101"/>
    </reaction>
    <physiologicalReaction direction="left-to-right" evidence="16">
        <dbReference type="Rhea" id="RHEA:70500"/>
    </physiologicalReaction>
</comment>
<dbReference type="EMBL" id="QBIY01012613">
    <property type="protein sequence ID" value="RXN21402.1"/>
    <property type="molecule type" value="Genomic_DNA"/>
</dbReference>
<keyword evidence="12" id="KW-1015">Disulfide bond</keyword>
<name>A0A498MP63_LABRO</name>
<evidence type="ECO:0000256" key="6">
    <source>
        <dbReference type="ARBA" id="ARBA00022692"/>
    </source>
</evidence>
<keyword evidence="11 21" id="KW-0472">Membrane</keyword>
<proteinExistence type="inferred from homology"/>
<dbReference type="PANTHER" id="PTHR11819">
    <property type="entry name" value="SOLUTE CARRIER FAMILY 5"/>
    <property type="match status" value="1"/>
</dbReference>
<dbReference type="GO" id="GO:0016324">
    <property type="term" value="C:apical plasma membrane"/>
    <property type="evidence" value="ECO:0007669"/>
    <property type="project" value="UniProtKB-SubCell"/>
</dbReference>
<evidence type="ECO:0000256" key="11">
    <source>
        <dbReference type="ARBA" id="ARBA00023136"/>
    </source>
</evidence>
<evidence type="ECO:0000256" key="19">
    <source>
        <dbReference type="ARBA" id="ARBA00043128"/>
    </source>
</evidence>
<evidence type="ECO:0000256" key="3">
    <source>
        <dbReference type="ARBA" id="ARBA00022448"/>
    </source>
</evidence>
<keyword evidence="9" id="KW-0915">Sodium</keyword>
<organism evidence="22 23">
    <name type="scientific">Labeo rohita</name>
    <name type="common">Indian major carp</name>
    <name type="synonym">Cyprinus rohita</name>
    <dbReference type="NCBI Taxonomy" id="84645"/>
    <lineage>
        <taxon>Eukaryota</taxon>
        <taxon>Metazoa</taxon>
        <taxon>Chordata</taxon>
        <taxon>Craniata</taxon>
        <taxon>Vertebrata</taxon>
        <taxon>Euteleostomi</taxon>
        <taxon>Actinopterygii</taxon>
        <taxon>Neopterygii</taxon>
        <taxon>Teleostei</taxon>
        <taxon>Ostariophysi</taxon>
        <taxon>Cypriniformes</taxon>
        <taxon>Cyprinidae</taxon>
        <taxon>Labeoninae</taxon>
        <taxon>Labeonini</taxon>
        <taxon>Labeo</taxon>
    </lineage>
</organism>
<keyword evidence="14" id="KW-0739">Sodium transport</keyword>
<feature type="transmembrane region" description="Helical" evidence="21">
    <location>
        <begin position="143"/>
        <end position="169"/>
    </location>
</feature>
<evidence type="ECO:0000256" key="4">
    <source>
        <dbReference type="ARBA" id="ARBA00022475"/>
    </source>
</evidence>
<reference evidence="22 23" key="1">
    <citation type="submission" date="2018-03" db="EMBL/GenBank/DDBJ databases">
        <title>Draft genome sequence of Rohu Carp (Labeo rohita).</title>
        <authorList>
            <person name="Das P."/>
            <person name="Kushwaha B."/>
            <person name="Joshi C.G."/>
            <person name="Kumar D."/>
            <person name="Nagpure N.S."/>
            <person name="Sahoo L."/>
            <person name="Das S.P."/>
            <person name="Bit A."/>
            <person name="Patnaik S."/>
            <person name="Meher P.K."/>
            <person name="Jayasankar P."/>
            <person name="Koringa P.G."/>
            <person name="Patel N.V."/>
            <person name="Hinsu A.T."/>
            <person name="Kumar R."/>
            <person name="Pandey M."/>
            <person name="Agarwal S."/>
            <person name="Srivastava S."/>
            <person name="Singh M."/>
            <person name="Iquebal M.A."/>
            <person name="Jaiswal S."/>
            <person name="Angadi U.B."/>
            <person name="Kumar N."/>
            <person name="Raza M."/>
            <person name="Shah T.M."/>
            <person name="Rai A."/>
            <person name="Jena J.K."/>
        </authorList>
    </citation>
    <scope>NUCLEOTIDE SEQUENCE [LARGE SCALE GENOMIC DNA]</scope>
    <source>
        <strain evidence="22">DASCIFA01</strain>
        <tissue evidence="22">Testis</tissue>
    </source>
</reference>
<dbReference type="PANTHER" id="PTHR11819:SF151">
    <property type="entry name" value="SODIUM_GLUCOSE COTRANSPORTER 1"/>
    <property type="match status" value="1"/>
</dbReference>
<keyword evidence="10" id="KW-0406">Ion transport</keyword>
<dbReference type="AlphaFoldDB" id="A0A498MP63"/>
<keyword evidence="7" id="KW-0769">Symport</keyword>
<evidence type="ECO:0000256" key="14">
    <source>
        <dbReference type="ARBA" id="ARBA00023201"/>
    </source>
</evidence>
<dbReference type="Gene3D" id="1.20.1730.10">
    <property type="entry name" value="Sodium/glucose cotransporter"/>
    <property type="match status" value="1"/>
</dbReference>
<evidence type="ECO:0000256" key="13">
    <source>
        <dbReference type="ARBA" id="ARBA00023180"/>
    </source>
</evidence>
<evidence type="ECO:0000256" key="8">
    <source>
        <dbReference type="ARBA" id="ARBA00022989"/>
    </source>
</evidence>
<feature type="transmembrane region" description="Helical" evidence="21">
    <location>
        <begin position="271"/>
        <end position="289"/>
    </location>
</feature>
<dbReference type="InterPro" id="IPR038377">
    <property type="entry name" value="Na/Glc_symporter_sf"/>
</dbReference>
<keyword evidence="4" id="KW-1003">Cell membrane</keyword>
<feature type="transmembrane region" description="Helical" evidence="21">
    <location>
        <begin position="29"/>
        <end position="48"/>
    </location>
</feature>
<dbReference type="Pfam" id="PF00474">
    <property type="entry name" value="SSF"/>
    <property type="match status" value="1"/>
</dbReference>
<accession>A0A498MP63</accession>
<protein>
    <recommendedName>
        <fullName evidence="17">Sodium/glucose cotransporter 1</fullName>
    </recommendedName>
    <alternativeName>
        <fullName evidence="19">High affinity sodium-glucose cotransporter</fullName>
    </alternativeName>
    <alternativeName>
        <fullName evidence="18">Solute carrier family 5 member 1</fullName>
    </alternativeName>
</protein>
<evidence type="ECO:0000256" key="21">
    <source>
        <dbReference type="SAM" id="Phobius"/>
    </source>
</evidence>
<evidence type="ECO:0000256" key="9">
    <source>
        <dbReference type="ARBA" id="ARBA00023053"/>
    </source>
</evidence>
<evidence type="ECO:0000256" key="18">
    <source>
        <dbReference type="ARBA" id="ARBA00042803"/>
    </source>
</evidence>
<evidence type="ECO:0000256" key="12">
    <source>
        <dbReference type="ARBA" id="ARBA00023157"/>
    </source>
</evidence>
<dbReference type="Proteomes" id="UP000290572">
    <property type="component" value="Unassembled WGS sequence"/>
</dbReference>